<name>A0A2N3II41_9BACT</name>
<evidence type="ECO:0000313" key="1">
    <source>
        <dbReference type="EMBL" id="PKQ69999.1"/>
    </source>
</evidence>
<dbReference type="Proteomes" id="UP000233387">
    <property type="component" value="Unassembled WGS sequence"/>
</dbReference>
<reference evidence="1 2" key="1">
    <citation type="submission" date="2017-06" db="EMBL/GenBank/DDBJ databases">
        <title>Raineya orbicola gen. nov., sp. nov. a slightly thermophilic bacterium of the phylum Bacteroidetes and the description of Raineyaceae fam. nov.</title>
        <authorList>
            <person name="Albuquerque L."/>
            <person name="Polonia A.R.M."/>
            <person name="Barroso C."/>
            <person name="Froufe H.J.C."/>
            <person name="Lage O."/>
            <person name="Lobo-Da-Cunha A."/>
            <person name="Egas C."/>
            <person name="Da Costa M.S."/>
        </authorList>
    </citation>
    <scope>NUCLEOTIDE SEQUENCE [LARGE SCALE GENOMIC DNA]</scope>
    <source>
        <strain evidence="1 2">SPSPC-11</strain>
    </source>
</reference>
<protein>
    <recommendedName>
        <fullName evidence="3">Bacterial sensory transduction regulator</fullName>
    </recommendedName>
</protein>
<dbReference type="AlphaFoldDB" id="A0A2N3II41"/>
<dbReference type="Gene3D" id="3.30.1460.10">
    <property type="match status" value="1"/>
</dbReference>
<gene>
    <name evidence="1" type="ORF">Rain11_0936</name>
</gene>
<dbReference type="CDD" id="cd17036">
    <property type="entry name" value="T3SC_YbjN-like_1"/>
    <property type="match status" value="1"/>
</dbReference>
<organism evidence="1 2">
    <name type="scientific">Raineya orbicola</name>
    <dbReference type="NCBI Taxonomy" id="2016530"/>
    <lineage>
        <taxon>Bacteria</taxon>
        <taxon>Pseudomonadati</taxon>
        <taxon>Bacteroidota</taxon>
        <taxon>Cytophagia</taxon>
        <taxon>Cytophagales</taxon>
        <taxon>Raineyaceae</taxon>
        <taxon>Raineya</taxon>
    </lineage>
</organism>
<accession>A0A2N3II41</accession>
<dbReference type="OrthoDB" id="1524584at2"/>
<evidence type="ECO:0008006" key="3">
    <source>
        <dbReference type="Google" id="ProtNLM"/>
    </source>
</evidence>
<dbReference type="EMBL" id="NKXO01000012">
    <property type="protein sequence ID" value="PKQ69999.1"/>
    <property type="molecule type" value="Genomic_DNA"/>
</dbReference>
<dbReference type="RefSeq" id="WP_101358204.1">
    <property type="nucleotide sequence ID" value="NZ_NKXO01000012.1"/>
</dbReference>
<sequence length="149" mass="17231">MSHLDYIRTVEDAFKKLGINPNDAKAPIQGAWIFKRGSATIRVMLNSTPTSEGEQKTLAMMAHISEMPRRKQRQFFRRLLEMNSSFITERFEIFDNEIYLTASRYLEGLDSDEVVDMMKEISETADFVDDRIKKEFADAFGPPQPKSKK</sequence>
<evidence type="ECO:0000313" key="2">
    <source>
        <dbReference type="Proteomes" id="UP000233387"/>
    </source>
</evidence>
<keyword evidence="2" id="KW-1185">Reference proteome</keyword>
<comment type="caution">
    <text evidence="1">The sequence shown here is derived from an EMBL/GenBank/DDBJ whole genome shotgun (WGS) entry which is preliminary data.</text>
</comment>
<proteinExistence type="predicted"/>
<dbReference type="SUPFAM" id="SSF69635">
    <property type="entry name" value="Type III secretory system chaperone-like"/>
    <property type="match status" value="1"/>
</dbReference>